<proteinExistence type="inferred from homology"/>
<evidence type="ECO:0000256" key="1">
    <source>
        <dbReference type="ARBA" id="ARBA00004323"/>
    </source>
</evidence>
<comment type="pathway">
    <text evidence="2">Protein modification; protein glycosylation.</text>
</comment>
<evidence type="ECO:0000256" key="8">
    <source>
        <dbReference type="ARBA" id="ARBA00023034"/>
    </source>
</evidence>
<evidence type="ECO:0000256" key="6">
    <source>
        <dbReference type="ARBA" id="ARBA00022968"/>
    </source>
</evidence>
<evidence type="ECO:0000256" key="11">
    <source>
        <dbReference type="SAM" id="Phobius"/>
    </source>
</evidence>
<dbReference type="GO" id="GO:0000026">
    <property type="term" value="F:alpha-1,2-mannosyltransferase activity"/>
    <property type="evidence" value="ECO:0007669"/>
    <property type="project" value="TreeGrafter"/>
</dbReference>
<evidence type="ECO:0000256" key="2">
    <source>
        <dbReference type="ARBA" id="ARBA00004922"/>
    </source>
</evidence>
<comment type="caution">
    <text evidence="12">The sequence shown here is derived from an EMBL/GenBank/DDBJ whole genome shotgun (WGS) entry which is preliminary data.</text>
</comment>
<keyword evidence="5 11" id="KW-0812">Transmembrane</keyword>
<keyword evidence="4" id="KW-0808">Transferase</keyword>
<dbReference type="InterPro" id="IPR029044">
    <property type="entry name" value="Nucleotide-diphossugar_trans"/>
</dbReference>
<dbReference type="PANTHER" id="PTHR31646:SF1">
    <property type="entry name" value="ALPHA-1,2-MANNOSYLTRANSFERASE MNN2"/>
    <property type="match status" value="1"/>
</dbReference>
<dbReference type="Pfam" id="PF11051">
    <property type="entry name" value="Mannosyl_trans3"/>
    <property type="match status" value="1"/>
</dbReference>
<sequence length="698" mass="81210">MVEIGPVRRRRSILSGCVAIAVIATLFFIGSHVFTKSNFIDISQFSAVDSYNINDDSNAVEAAKKADSLIPQINHMLNDPAPLRDLYLSNKHQGYVNYGSTGNMPDDGINYLKNSNKGDNKNNKNNDNHNKNINNQNDDSKVDSAESDANDRSIPLSDVYIPDEEAFSKIKTEEFIKGDITFQNFFSHILKLISHNHLSFPLKRRMQLENGKPIIDNVLFYEYPEDRLSEQDLYQFFDFPQNFIDDLKIKHENVVRGIPDIVPHFYKGDGYVVVGGGIYSWYALLGIETLRKVGSTLPVEVFLPDKNDYEYEFCDKILPKLNARCIEMSTIFNADSLKGFDVQGYQYKAFALLASSFENAFLLDSDSYPVQNPDVLFESELYDEYKMITWPDFWRRTTSPIFYEIRKTEIGMVPVRHLNDFFISPEYLSYKQGDDISTDVTYHDRAGTIPDFTTESGEMLINKRLHFKTLILALYYNHDGPYGYYPLLSQGGAGEGDKETFVASANYYGYKYYQVTKKPERFYGWFNEVQNYEHSTIVQYNPLSDYELLQKTKEQMRKDIETEKENYVYDYNKYFSHVFTSATVDPMFYHVHDPKMDPFKIMDKKWTENLDGKKIRNMGEDFPRVNFDLELFVWGTINHYICELRLEFSAFDGKNWGMLCKDFMPEQLKYLRESSKKIYDAYDANNVVEQIQGGRIWK</sequence>
<dbReference type="Proteomes" id="UP001378960">
    <property type="component" value="Unassembled WGS sequence"/>
</dbReference>
<feature type="region of interest" description="Disordered" evidence="10">
    <location>
        <begin position="107"/>
        <end position="155"/>
    </location>
</feature>
<evidence type="ECO:0000256" key="9">
    <source>
        <dbReference type="ARBA" id="ARBA00023136"/>
    </source>
</evidence>
<dbReference type="SUPFAM" id="SSF53448">
    <property type="entry name" value="Nucleotide-diphospho-sugar transferases"/>
    <property type="match status" value="1"/>
</dbReference>
<evidence type="ECO:0000313" key="12">
    <source>
        <dbReference type="EMBL" id="GMM47232.1"/>
    </source>
</evidence>
<dbReference type="InterPro" id="IPR022751">
    <property type="entry name" value="Alpha_mannosyltransferase"/>
</dbReference>
<accession>A0AAV5R864</accession>
<dbReference type="EMBL" id="BTGB01000005">
    <property type="protein sequence ID" value="GMM47232.1"/>
    <property type="molecule type" value="Genomic_DNA"/>
</dbReference>
<keyword evidence="9 11" id="KW-0472">Membrane</keyword>
<gene>
    <name evidence="12" type="ORF">DAPK24_038070</name>
</gene>
<feature type="compositionally biased region" description="Basic and acidic residues" evidence="10">
    <location>
        <begin position="116"/>
        <end position="130"/>
    </location>
</feature>
<protein>
    <submittedName>
        <fullName evidence="12">Uncharacterized protein</fullName>
    </submittedName>
</protein>
<dbReference type="PANTHER" id="PTHR31646">
    <property type="entry name" value="ALPHA-1,2-MANNOSYLTRANSFERASE MNN2"/>
    <property type="match status" value="1"/>
</dbReference>
<evidence type="ECO:0000256" key="3">
    <source>
        <dbReference type="ARBA" id="ARBA00009105"/>
    </source>
</evidence>
<dbReference type="GO" id="GO:0046354">
    <property type="term" value="P:mannan biosynthetic process"/>
    <property type="evidence" value="ECO:0007669"/>
    <property type="project" value="UniProtKB-ARBA"/>
</dbReference>
<keyword evidence="8" id="KW-0333">Golgi apparatus</keyword>
<name>A0AAV5R864_PICKL</name>
<dbReference type="GO" id="GO:0000139">
    <property type="term" value="C:Golgi membrane"/>
    <property type="evidence" value="ECO:0007669"/>
    <property type="project" value="UniProtKB-SubCell"/>
</dbReference>
<comment type="similarity">
    <text evidence="3">Belongs to the MNN1/MNT family.</text>
</comment>
<evidence type="ECO:0000313" key="13">
    <source>
        <dbReference type="Proteomes" id="UP001378960"/>
    </source>
</evidence>
<reference evidence="12 13" key="1">
    <citation type="journal article" date="2023" name="Elife">
        <title>Identification of key yeast species and microbe-microbe interactions impacting larval growth of Drosophila in the wild.</title>
        <authorList>
            <person name="Mure A."/>
            <person name="Sugiura Y."/>
            <person name="Maeda R."/>
            <person name="Honda K."/>
            <person name="Sakurai N."/>
            <person name="Takahashi Y."/>
            <person name="Watada M."/>
            <person name="Katoh T."/>
            <person name="Gotoh A."/>
            <person name="Gotoh Y."/>
            <person name="Taniguchi I."/>
            <person name="Nakamura K."/>
            <person name="Hayashi T."/>
            <person name="Katayama T."/>
            <person name="Uemura T."/>
            <person name="Hattori Y."/>
        </authorList>
    </citation>
    <scope>NUCLEOTIDE SEQUENCE [LARGE SCALE GENOMIC DNA]</scope>
    <source>
        <strain evidence="12 13">PK-24</strain>
    </source>
</reference>
<evidence type="ECO:0000256" key="10">
    <source>
        <dbReference type="SAM" id="MobiDB-lite"/>
    </source>
</evidence>
<feature type="transmembrane region" description="Helical" evidence="11">
    <location>
        <begin position="12"/>
        <end position="34"/>
    </location>
</feature>
<evidence type="ECO:0000256" key="4">
    <source>
        <dbReference type="ARBA" id="ARBA00022679"/>
    </source>
</evidence>
<keyword evidence="6" id="KW-0735">Signal-anchor</keyword>
<keyword evidence="13" id="KW-1185">Reference proteome</keyword>
<organism evidence="12 13">
    <name type="scientific">Pichia kluyveri</name>
    <name type="common">Yeast</name>
    <dbReference type="NCBI Taxonomy" id="36015"/>
    <lineage>
        <taxon>Eukaryota</taxon>
        <taxon>Fungi</taxon>
        <taxon>Dikarya</taxon>
        <taxon>Ascomycota</taxon>
        <taxon>Saccharomycotina</taxon>
        <taxon>Pichiomycetes</taxon>
        <taxon>Pichiales</taxon>
        <taxon>Pichiaceae</taxon>
        <taxon>Pichia</taxon>
    </lineage>
</organism>
<keyword evidence="7 11" id="KW-1133">Transmembrane helix</keyword>
<evidence type="ECO:0000256" key="7">
    <source>
        <dbReference type="ARBA" id="ARBA00022989"/>
    </source>
</evidence>
<evidence type="ECO:0000256" key="5">
    <source>
        <dbReference type="ARBA" id="ARBA00022692"/>
    </source>
</evidence>
<dbReference type="AlphaFoldDB" id="A0AAV5R864"/>
<comment type="subcellular location">
    <subcellularLocation>
        <location evidence="1">Golgi apparatus membrane</location>
        <topology evidence="1">Single-pass type II membrane protein</topology>
    </subcellularLocation>
</comment>